<gene>
    <name evidence="3" type="ORF">DRE_02126</name>
</gene>
<dbReference type="AlphaFoldDB" id="W7I8F0"/>
<dbReference type="EMBL" id="KI966390">
    <property type="protein sequence ID" value="EWC48357.1"/>
    <property type="molecule type" value="Genomic_DNA"/>
</dbReference>
<reference evidence="3 4" key="1">
    <citation type="submission" date="2013-05" db="EMBL/GenBank/DDBJ databases">
        <title>Drechslerella stenobrocha genome reveals carnivorous origination and mechanical trapping mechanism of predatory fungi.</title>
        <authorList>
            <person name="Liu X."/>
            <person name="Zhang W."/>
            <person name="Liu K."/>
        </authorList>
    </citation>
    <scope>NUCLEOTIDE SEQUENCE [LARGE SCALE GENOMIC DNA]</scope>
    <source>
        <strain evidence="3 4">248</strain>
    </source>
</reference>
<dbReference type="InterPro" id="IPR013948">
    <property type="entry name" value="DNA_replication_reg_Sld3_C"/>
</dbReference>
<evidence type="ECO:0000313" key="3">
    <source>
        <dbReference type="EMBL" id="EWC48357.1"/>
    </source>
</evidence>
<keyword evidence="4" id="KW-1185">Reference proteome</keyword>
<feature type="compositionally biased region" description="Basic and acidic residues" evidence="1">
    <location>
        <begin position="532"/>
        <end position="546"/>
    </location>
</feature>
<feature type="region of interest" description="Disordered" evidence="1">
    <location>
        <begin position="834"/>
        <end position="948"/>
    </location>
</feature>
<accession>W7I8F0</accession>
<feature type="compositionally biased region" description="Polar residues" evidence="1">
    <location>
        <begin position="852"/>
        <end position="881"/>
    </location>
</feature>
<evidence type="ECO:0000259" key="2">
    <source>
        <dbReference type="Pfam" id="PF08639"/>
    </source>
</evidence>
<dbReference type="InterPro" id="IPR042511">
    <property type="entry name" value="Sld3"/>
</dbReference>
<dbReference type="PANTHER" id="PTHR28067">
    <property type="entry name" value="DNA REPLICATION REGULATOR SLD3"/>
    <property type="match status" value="1"/>
</dbReference>
<protein>
    <recommendedName>
        <fullName evidence="2">DNA replication regulator Sld3 C-terminal domain-containing protein</fullName>
    </recommendedName>
</protein>
<feature type="compositionally biased region" description="Polar residues" evidence="1">
    <location>
        <begin position="735"/>
        <end position="748"/>
    </location>
</feature>
<feature type="domain" description="DNA replication regulator Sld3 C-terminal" evidence="2">
    <location>
        <begin position="256"/>
        <end position="766"/>
    </location>
</feature>
<proteinExistence type="predicted"/>
<dbReference type="PANTHER" id="PTHR28067:SF1">
    <property type="entry name" value="DNA REPLICATION REGULATOR SLD3"/>
    <property type="match status" value="1"/>
</dbReference>
<feature type="compositionally biased region" description="Polar residues" evidence="1">
    <location>
        <begin position="891"/>
        <end position="904"/>
    </location>
</feature>
<dbReference type="HOGENOM" id="CLU_307954_0_0_1"/>
<dbReference type="Gene3D" id="1.20.58.2130">
    <property type="match status" value="1"/>
</dbReference>
<feature type="compositionally biased region" description="Polar residues" evidence="1">
    <location>
        <begin position="244"/>
        <end position="254"/>
    </location>
</feature>
<feature type="compositionally biased region" description="Basic and acidic residues" evidence="1">
    <location>
        <begin position="932"/>
        <end position="941"/>
    </location>
</feature>
<dbReference type="Pfam" id="PF08639">
    <property type="entry name" value="Sld3_STD"/>
    <property type="match status" value="1"/>
</dbReference>
<evidence type="ECO:0000256" key="1">
    <source>
        <dbReference type="SAM" id="MobiDB-lite"/>
    </source>
</evidence>
<organism evidence="3 4">
    <name type="scientific">Drechslerella stenobrocha 248</name>
    <dbReference type="NCBI Taxonomy" id="1043628"/>
    <lineage>
        <taxon>Eukaryota</taxon>
        <taxon>Fungi</taxon>
        <taxon>Dikarya</taxon>
        <taxon>Ascomycota</taxon>
        <taxon>Pezizomycotina</taxon>
        <taxon>Orbiliomycetes</taxon>
        <taxon>Orbiliales</taxon>
        <taxon>Orbiliaceae</taxon>
        <taxon>Drechslerella</taxon>
    </lineage>
</organism>
<evidence type="ECO:0000313" key="4">
    <source>
        <dbReference type="Proteomes" id="UP000024837"/>
    </source>
</evidence>
<dbReference type="Proteomes" id="UP000024837">
    <property type="component" value="Unassembled WGS sequence"/>
</dbReference>
<feature type="region of interest" description="Disordered" evidence="1">
    <location>
        <begin position="1"/>
        <end position="22"/>
    </location>
</feature>
<dbReference type="GO" id="GO:0006270">
    <property type="term" value="P:DNA replication initiation"/>
    <property type="evidence" value="ECO:0007669"/>
    <property type="project" value="InterPro"/>
</dbReference>
<feature type="region of interest" description="Disordered" evidence="1">
    <location>
        <begin position="532"/>
        <end position="581"/>
    </location>
</feature>
<feature type="region of interest" description="Disordered" evidence="1">
    <location>
        <begin position="735"/>
        <end position="778"/>
    </location>
</feature>
<sequence length="959" mass="105294">MRFVNSPFDDIEGGHTDNESSPFTASLVDTITALTSNGDALRQSKRNGGPTPRKLLSLPPPFTIEPGADFGESVRITPAAILPKGSIDLDWANAKNNARLFNGDIPALNSGGVVLVAKFDNSLQLAAVQPVGFPSGGIYTLYRLSSNIKLKDVRTMAARLKKESEQWWRPTELKDGGSESDPEQWWDEAEFGESVLSNALNNVHVTPSSVQIKLSGILRAAKALTVAKNAPVAKPRVVSGGSGNSADPNSSPESCLSQLKQQYYTLLYTSKSPLQYFPKTSLSRARVVFQTAAESPSSRLDLLLFLENMVVPIEECDEKYRSGLREVAQAKRGQIGIGDKINNEDLEAAIIPPACLKENEIKYVLKWLRSLSEDDAPIRSREQEDLHLGKKITELRSRETELQVILLLEILAIQSVLSEQKLLEYEKMKKAAERKRRRREKAKAGGTKDKKKRKKMDPSVLLGLLVDRLCIWHSIEAGDERSGSQQAPVQNTKDEKDHLRHFCVEIVLAYYSSRLPNICDDIRCKCTGKMKQTKEQETQDQPDRGQPEASPDVEEEVASLSASVPPGRPTLSRSSTAPTGKTFFERADSSFSASFNASSQNIGLEIAAQVSQEKEAMKTSFRGGITNTKRTADKRVVEVAKKRKIAPEADHELKDAIKNISKPNRLAVAEEMVSASAQRMKITGRKPKKTFHNPLASTTTVQVAATPRKNTRAIKLLEKGPSVPGLIAEEDDIIPSSSRAVPQSTIRQGTKRKSANPEGVEATPSKGPRVDSADYARPFSAQVVPQSVIKTSNKRKSSEIIEATPSKVPIAGNADHTHLVFHQQDPTRLNFLPSSPSSSVSATPRPAKRSLTETFKSQGTKKNIFMSSAPTNPFKTSTESRTLGKGFMNSIAETPTKPSISSKLRASLRAETDEETIASSPLQKPKPGTPANRERIARNLEDDFDDDGPSIYKQLGWDY</sequence>
<name>W7I8F0_9PEZI</name>
<feature type="region of interest" description="Disordered" evidence="1">
    <location>
        <begin position="433"/>
        <end position="456"/>
    </location>
</feature>
<dbReference type="GO" id="GO:0031261">
    <property type="term" value="C:DNA replication preinitiation complex"/>
    <property type="evidence" value="ECO:0007669"/>
    <property type="project" value="TreeGrafter"/>
</dbReference>
<feature type="region of interest" description="Disordered" evidence="1">
    <location>
        <begin position="235"/>
        <end position="254"/>
    </location>
</feature>
<dbReference type="OrthoDB" id="5395343at2759"/>